<dbReference type="RefSeq" id="WP_377606542.1">
    <property type="nucleotide sequence ID" value="NZ_JBHUME010000015.1"/>
</dbReference>
<comment type="similarity">
    <text evidence="3 13">Belongs to the D-alanine--D-alanine ligase family.</text>
</comment>
<dbReference type="InterPro" id="IPR011095">
    <property type="entry name" value="Dala_Dala_lig_C"/>
</dbReference>
<keyword evidence="13" id="KW-0963">Cytoplasm</keyword>
<reference evidence="17" key="1">
    <citation type="journal article" date="2019" name="Int. J. Syst. Evol. Microbiol.">
        <title>The Global Catalogue of Microorganisms (GCM) 10K type strain sequencing project: providing services to taxonomists for standard genome sequencing and annotation.</title>
        <authorList>
            <consortium name="The Broad Institute Genomics Platform"/>
            <consortium name="The Broad Institute Genome Sequencing Center for Infectious Disease"/>
            <person name="Wu L."/>
            <person name="Ma J."/>
        </authorList>
    </citation>
    <scope>NUCLEOTIDE SEQUENCE [LARGE SCALE GENOMIC DNA]</scope>
    <source>
        <strain evidence="17">KCTC 3950</strain>
    </source>
</reference>
<evidence type="ECO:0000256" key="8">
    <source>
        <dbReference type="ARBA" id="ARBA00022842"/>
    </source>
</evidence>
<evidence type="ECO:0000313" key="17">
    <source>
        <dbReference type="Proteomes" id="UP001597541"/>
    </source>
</evidence>
<evidence type="ECO:0000256" key="12">
    <source>
        <dbReference type="ARBA" id="ARBA00023316"/>
    </source>
</evidence>
<dbReference type="Gene3D" id="3.30.470.20">
    <property type="entry name" value="ATP-grasp fold, B domain"/>
    <property type="match status" value="1"/>
</dbReference>
<dbReference type="InterPro" id="IPR011761">
    <property type="entry name" value="ATP-grasp"/>
</dbReference>
<dbReference type="Proteomes" id="UP001597541">
    <property type="component" value="Unassembled WGS sequence"/>
</dbReference>
<dbReference type="InterPro" id="IPR005905">
    <property type="entry name" value="D_ala_D_ala"/>
</dbReference>
<dbReference type="InterPro" id="IPR016185">
    <property type="entry name" value="PreATP-grasp_dom_sf"/>
</dbReference>
<dbReference type="Gene3D" id="3.40.50.20">
    <property type="match status" value="1"/>
</dbReference>
<keyword evidence="11" id="KW-0464">Manganese</keyword>
<evidence type="ECO:0000256" key="9">
    <source>
        <dbReference type="ARBA" id="ARBA00022960"/>
    </source>
</evidence>
<evidence type="ECO:0000256" key="13">
    <source>
        <dbReference type="HAMAP-Rule" id="MF_00047"/>
    </source>
</evidence>
<comment type="caution">
    <text evidence="16">The sequence shown here is derived from an EMBL/GenBank/DDBJ whole genome shotgun (WGS) entry which is preliminary data.</text>
</comment>
<dbReference type="PROSITE" id="PS00844">
    <property type="entry name" value="DALA_DALA_LIGASE_2"/>
    <property type="match status" value="1"/>
</dbReference>
<dbReference type="PANTHER" id="PTHR23132:SF25">
    <property type="entry name" value="D-ALANINE--D-ALANINE LIGASE A"/>
    <property type="match status" value="1"/>
</dbReference>
<evidence type="ECO:0000259" key="15">
    <source>
        <dbReference type="PROSITE" id="PS50975"/>
    </source>
</evidence>
<protein>
    <recommendedName>
        <fullName evidence="13">D-alanine--D-alanine ligase</fullName>
        <ecNumber evidence="13">6.3.2.4</ecNumber>
    </recommendedName>
    <alternativeName>
        <fullName evidence="13">D-Ala-D-Ala ligase</fullName>
    </alternativeName>
    <alternativeName>
        <fullName evidence="13">D-alanylalanine synthetase</fullName>
    </alternativeName>
</protein>
<dbReference type="GO" id="GO:0160222">
    <property type="term" value="F:D-alanine-D-serine ligase activity"/>
    <property type="evidence" value="ECO:0007669"/>
    <property type="project" value="UniProtKB-EC"/>
</dbReference>
<dbReference type="NCBIfam" id="NF002378">
    <property type="entry name" value="PRK01372.1"/>
    <property type="match status" value="1"/>
</dbReference>
<comment type="pathway">
    <text evidence="13">Cell wall biogenesis; peptidoglycan biosynthesis.</text>
</comment>
<evidence type="ECO:0000256" key="1">
    <source>
        <dbReference type="ARBA" id="ARBA00001936"/>
    </source>
</evidence>
<dbReference type="InterPro" id="IPR013815">
    <property type="entry name" value="ATP_grasp_subdomain_1"/>
</dbReference>
<dbReference type="Pfam" id="PF07478">
    <property type="entry name" value="Dala_Dala_lig_C"/>
    <property type="match status" value="1"/>
</dbReference>
<evidence type="ECO:0000256" key="11">
    <source>
        <dbReference type="ARBA" id="ARBA00023211"/>
    </source>
</evidence>
<name>A0ABW5PKH2_9BACL</name>
<keyword evidence="12 13" id="KW-0961">Cell wall biogenesis/degradation</keyword>
<evidence type="ECO:0000256" key="6">
    <source>
        <dbReference type="ARBA" id="ARBA00022741"/>
    </source>
</evidence>
<comment type="catalytic activity">
    <reaction evidence="13">
        <text>2 D-alanine + ATP = D-alanyl-D-alanine + ADP + phosphate + H(+)</text>
        <dbReference type="Rhea" id="RHEA:11224"/>
        <dbReference type="ChEBI" id="CHEBI:15378"/>
        <dbReference type="ChEBI" id="CHEBI:30616"/>
        <dbReference type="ChEBI" id="CHEBI:43474"/>
        <dbReference type="ChEBI" id="CHEBI:57416"/>
        <dbReference type="ChEBI" id="CHEBI:57822"/>
        <dbReference type="ChEBI" id="CHEBI:456216"/>
        <dbReference type="EC" id="6.3.2.4"/>
    </reaction>
</comment>
<dbReference type="InterPro" id="IPR000291">
    <property type="entry name" value="D-Ala_lig_Van_CS"/>
</dbReference>
<keyword evidence="8" id="KW-0460">Magnesium</keyword>
<dbReference type="NCBIfam" id="TIGR01205">
    <property type="entry name" value="D_ala_D_alaTIGR"/>
    <property type="match status" value="1"/>
</dbReference>
<keyword evidence="10 13" id="KW-0573">Peptidoglycan synthesis</keyword>
<evidence type="ECO:0000256" key="5">
    <source>
        <dbReference type="ARBA" id="ARBA00022723"/>
    </source>
</evidence>
<dbReference type="PROSITE" id="PS50975">
    <property type="entry name" value="ATP_GRASP"/>
    <property type="match status" value="1"/>
</dbReference>
<keyword evidence="9 13" id="KW-0133">Cell shape</keyword>
<dbReference type="PIRSF" id="PIRSF039102">
    <property type="entry name" value="Ddl/VanB"/>
    <property type="match status" value="1"/>
</dbReference>
<keyword evidence="5" id="KW-0479">Metal-binding</keyword>
<feature type="domain" description="ATP-grasp" evidence="15">
    <location>
        <begin position="143"/>
        <end position="344"/>
    </location>
</feature>
<comment type="cofactor">
    <cofactor evidence="1">
        <name>Mn(2+)</name>
        <dbReference type="ChEBI" id="CHEBI:29035"/>
    </cofactor>
</comment>
<keyword evidence="4 13" id="KW-0436">Ligase</keyword>
<comment type="cofactor">
    <cofactor evidence="2">
        <name>Mg(2+)</name>
        <dbReference type="ChEBI" id="CHEBI:18420"/>
    </cofactor>
</comment>
<evidence type="ECO:0000256" key="7">
    <source>
        <dbReference type="ARBA" id="ARBA00022840"/>
    </source>
</evidence>
<dbReference type="EMBL" id="JBHUME010000015">
    <property type="protein sequence ID" value="MFD2615049.1"/>
    <property type="molecule type" value="Genomic_DNA"/>
</dbReference>
<comment type="subcellular location">
    <subcellularLocation>
        <location evidence="13">Cytoplasm</location>
    </subcellularLocation>
</comment>
<dbReference type="NCBIfam" id="NF000091">
    <property type="entry name" value="D_ala_D_ser_VanG"/>
    <property type="match status" value="1"/>
</dbReference>
<gene>
    <name evidence="16" type="primary">vanG</name>
    <name evidence="13" type="synonym">ddl</name>
    <name evidence="16" type="ORF">ACFSUF_21765</name>
</gene>
<evidence type="ECO:0000256" key="4">
    <source>
        <dbReference type="ARBA" id="ARBA00022598"/>
    </source>
</evidence>
<dbReference type="EC" id="6.3.2.4" evidence="13"/>
<keyword evidence="6 14" id="KW-0547">Nucleotide-binding</keyword>
<dbReference type="SUPFAM" id="SSF52440">
    <property type="entry name" value="PreATP-grasp domain"/>
    <property type="match status" value="1"/>
</dbReference>
<dbReference type="Gene3D" id="3.30.1490.20">
    <property type="entry name" value="ATP-grasp fold, A domain"/>
    <property type="match status" value="1"/>
</dbReference>
<dbReference type="PANTHER" id="PTHR23132">
    <property type="entry name" value="D-ALANINE--D-ALANINE LIGASE"/>
    <property type="match status" value="1"/>
</dbReference>
<evidence type="ECO:0000313" key="16">
    <source>
        <dbReference type="EMBL" id="MFD2615049.1"/>
    </source>
</evidence>
<sequence length="351" mass="38093">MKKLTVGVLFGGRSTEHEVSLSSASAVLDHLDRNKYDVVQIGITREGFWYRYDGNTEGIRSGSWVSESGNIPVLLSPNREYPGLLELTGTEYRYTPLDVVFPVLHGQFGEDGTLQGLLEMSGIPFVGCDMLSSAVGMDKPIAKTLAASAGFKVPPFLMAVQGTSIEELTASAEALGYPLYVKPARSGSSIGISKVYNRDDLLSGIREAWNHDSRIIIESHVEGVEIGCAVMGNSELVTGEIDEVALAGEFFDHTEKYSLATAAIHLPARLDAAQAAQAKDIAIRIYRLLGCSGLSRVDLFLSPEGDFYFNEVNTIPGFTATSRYPNMMRAAGIEFPELLDLLVKTAMVRGR</sequence>
<keyword evidence="7 14" id="KW-0067">ATP-binding</keyword>
<dbReference type="Pfam" id="PF01820">
    <property type="entry name" value="Dala_Dala_lig_N"/>
    <property type="match status" value="1"/>
</dbReference>
<evidence type="ECO:0000256" key="3">
    <source>
        <dbReference type="ARBA" id="ARBA00010871"/>
    </source>
</evidence>
<evidence type="ECO:0000256" key="2">
    <source>
        <dbReference type="ARBA" id="ARBA00001946"/>
    </source>
</evidence>
<dbReference type="InterPro" id="IPR011127">
    <property type="entry name" value="Dala_Dala_lig_N"/>
</dbReference>
<evidence type="ECO:0000256" key="14">
    <source>
        <dbReference type="PROSITE-ProRule" id="PRU00409"/>
    </source>
</evidence>
<proteinExistence type="inferred from homology"/>
<dbReference type="PROSITE" id="PS00843">
    <property type="entry name" value="DALA_DALA_LIGASE_1"/>
    <property type="match status" value="1"/>
</dbReference>
<organism evidence="16 17">
    <name type="scientific">Paenibacillus gansuensis</name>
    <dbReference type="NCBI Taxonomy" id="306542"/>
    <lineage>
        <taxon>Bacteria</taxon>
        <taxon>Bacillati</taxon>
        <taxon>Bacillota</taxon>
        <taxon>Bacilli</taxon>
        <taxon>Bacillales</taxon>
        <taxon>Paenibacillaceae</taxon>
        <taxon>Paenibacillus</taxon>
    </lineage>
</organism>
<keyword evidence="17" id="KW-1185">Reference proteome</keyword>
<comment type="function">
    <text evidence="13">Cell wall formation.</text>
</comment>
<dbReference type="HAMAP" id="MF_00047">
    <property type="entry name" value="Dala_Dala_lig"/>
    <property type="match status" value="1"/>
</dbReference>
<evidence type="ECO:0000256" key="10">
    <source>
        <dbReference type="ARBA" id="ARBA00022984"/>
    </source>
</evidence>
<dbReference type="NCBIfam" id="NF002528">
    <property type="entry name" value="PRK01966.1-4"/>
    <property type="match status" value="1"/>
</dbReference>
<dbReference type="SUPFAM" id="SSF56059">
    <property type="entry name" value="Glutathione synthetase ATP-binding domain-like"/>
    <property type="match status" value="1"/>
</dbReference>
<accession>A0ABW5PKH2</accession>